<dbReference type="AlphaFoldDB" id="A0A8H7VND0"/>
<evidence type="ECO:0000256" key="3">
    <source>
        <dbReference type="ARBA" id="ARBA00007282"/>
    </source>
</evidence>
<dbReference type="PANTHER" id="PTHR31595">
    <property type="entry name" value="LONG-CHAIN-ALCOHOL O-FATTY-ACYLTRANSFERASE 3-RELATED"/>
    <property type="match status" value="1"/>
</dbReference>
<evidence type="ECO:0000256" key="5">
    <source>
        <dbReference type="ARBA" id="ARBA00022692"/>
    </source>
</evidence>
<evidence type="ECO:0000256" key="2">
    <source>
        <dbReference type="ARBA" id="ARBA00005179"/>
    </source>
</evidence>
<feature type="transmembrane region" description="Helical" evidence="8">
    <location>
        <begin position="20"/>
        <end position="42"/>
    </location>
</feature>
<comment type="pathway">
    <text evidence="2">Secondary metabolite biosynthesis.</text>
</comment>
<name>A0A8H7VND0_9FUNG</name>
<sequence length="395" mass="45599">MSLPLGGIKPCIDFTLPEPTVLPCFQLIIFYLITLSISYTILKNESRISIISSNQLRVILAIIHAIIPQLIVSTNVVANLFFAAMPWFFVAYGATMPLERITLQEAYVTFMAIVIDQERQQRQISAEGKTSDNNSGAKSENRWHGCIKIIRGTIKWIFLFRCIEPFLPENNAYILSLPWFHWKSMTLTMLYGIEGYCFLGIIDIGMGIEEFALGIPLIDLFNSPILASSPRDFWRHIPISRRWNRAVRNLLHHIIFVRSIKEDFTNKDTKLTKTKTENKKEQRISSFFLTKNIMGFLAFFVSGVFHELIITSMFRKMTLENLAFFTLQGIAVWIQLTIRDWATWSKQYPHGLTRVVCVLCHLMFLSVTGRLFLAPYLRYPGSTPKDLYDNYAFHV</sequence>
<dbReference type="Proteomes" id="UP000646827">
    <property type="component" value="Unassembled WGS sequence"/>
</dbReference>
<dbReference type="GO" id="GO:0016020">
    <property type="term" value="C:membrane"/>
    <property type="evidence" value="ECO:0007669"/>
    <property type="project" value="UniProtKB-SubCell"/>
</dbReference>
<evidence type="ECO:0000259" key="9">
    <source>
        <dbReference type="Pfam" id="PF13813"/>
    </source>
</evidence>
<dbReference type="GO" id="GO:0008374">
    <property type="term" value="F:O-acyltransferase activity"/>
    <property type="evidence" value="ECO:0007669"/>
    <property type="project" value="InterPro"/>
</dbReference>
<gene>
    <name evidence="10" type="ORF">INT45_011613</name>
</gene>
<dbReference type="PANTHER" id="PTHR31595:SF57">
    <property type="entry name" value="OS04G0481900 PROTEIN"/>
    <property type="match status" value="1"/>
</dbReference>
<reference evidence="10 11" key="1">
    <citation type="submission" date="2020-12" db="EMBL/GenBank/DDBJ databases">
        <title>Metabolic potential, ecology and presence of endohyphal bacteria is reflected in genomic diversity of Mucoromycotina.</title>
        <authorList>
            <person name="Muszewska A."/>
            <person name="Okrasinska A."/>
            <person name="Steczkiewicz K."/>
            <person name="Drgas O."/>
            <person name="Orlowska M."/>
            <person name="Perlinska-Lenart U."/>
            <person name="Aleksandrzak-Piekarczyk T."/>
            <person name="Szatraj K."/>
            <person name="Zielenkiewicz U."/>
            <person name="Pilsyk S."/>
            <person name="Malc E."/>
            <person name="Mieczkowski P."/>
            <person name="Kruszewska J.S."/>
            <person name="Biernat P."/>
            <person name="Pawlowska J."/>
        </authorList>
    </citation>
    <scope>NUCLEOTIDE SEQUENCE [LARGE SCALE GENOMIC DNA]</scope>
    <source>
        <strain evidence="10 11">CBS 142.35</strain>
    </source>
</reference>
<dbReference type="InterPro" id="IPR044851">
    <property type="entry name" value="Wax_synthase"/>
</dbReference>
<feature type="transmembrane region" description="Helical" evidence="8">
    <location>
        <begin position="77"/>
        <end position="95"/>
    </location>
</feature>
<evidence type="ECO:0000256" key="4">
    <source>
        <dbReference type="ARBA" id="ARBA00022679"/>
    </source>
</evidence>
<feature type="domain" description="Wax synthase" evidence="9">
    <location>
        <begin position="219"/>
        <end position="326"/>
    </location>
</feature>
<accession>A0A8H7VND0</accession>
<evidence type="ECO:0000313" key="10">
    <source>
        <dbReference type="EMBL" id="KAG2222803.1"/>
    </source>
</evidence>
<protein>
    <recommendedName>
        <fullName evidence="9">Wax synthase domain-containing protein</fullName>
    </recommendedName>
</protein>
<dbReference type="EMBL" id="JAEPRB010000074">
    <property type="protein sequence ID" value="KAG2222803.1"/>
    <property type="molecule type" value="Genomic_DNA"/>
</dbReference>
<feature type="transmembrane region" description="Helical" evidence="8">
    <location>
        <begin position="54"/>
        <end position="71"/>
    </location>
</feature>
<feature type="transmembrane region" description="Helical" evidence="8">
    <location>
        <begin position="351"/>
        <end position="373"/>
    </location>
</feature>
<dbReference type="InterPro" id="IPR032805">
    <property type="entry name" value="Wax_synthase_dom"/>
</dbReference>
<keyword evidence="5 8" id="KW-0812">Transmembrane</keyword>
<evidence type="ECO:0000256" key="6">
    <source>
        <dbReference type="ARBA" id="ARBA00022989"/>
    </source>
</evidence>
<dbReference type="GO" id="GO:0006629">
    <property type="term" value="P:lipid metabolic process"/>
    <property type="evidence" value="ECO:0007669"/>
    <property type="project" value="InterPro"/>
</dbReference>
<keyword evidence="7 8" id="KW-0472">Membrane</keyword>
<evidence type="ECO:0000256" key="8">
    <source>
        <dbReference type="SAM" id="Phobius"/>
    </source>
</evidence>
<proteinExistence type="inferred from homology"/>
<evidence type="ECO:0000256" key="1">
    <source>
        <dbReference type="ARBA" id="ARBA00004141"/>
    </source>
</evidence>
<evidence type="ECO:0000313" key="11">
    <source>
        <dbReference type="Proteomes" id="UP000646827"/>
    </source>
</evidence>
<feature type="transmembrane region" description="Helical" evidence="8">
    <location>
        <begin position="288"/>
        <end position="310"/>
    </location>
</feature>
<organism evidence="10 11">
    <name type="scientific">Circinella minor</name>
    <dbReference type="NCBI Taxonomy" id="1195481"/>
    <lineage>
        <taxon>Eukaryota</taxon>
        <taxon>Fungi</taxon>
        <taxon>Fungi incertae sedis</taxon>
        <taxon>Mucoromycota</taxon>
        <taxon>Mucoromycotina</taxon>
        <taxon>Mucoromycetes</taxon>
        <taxon>Mucorales</taxon>
        <taxon>Lichtheimiaceae</taxon>
        <taxon>Circinella</taxon>
    </lineage>
</organism>
<dbReference type="OrthoDB" id="1077582at2759"/>
<keyword evidence="4" id="KW-0808">Transferase</keyword>
<evidence type="ECO:0000256" key="7">
    <source>
        <dbReference type="ARBA" id="ARBA00023136"/>
    </source>
</evidence>
<comment type="caution">
    <text evidence="10">The sequence shown here is derived from an EMBL/GenBank/DDBJ whole genome shotgun (WGS) entry which is preliminary data.</text>
</comment>
<feature type="transmembrane region" description="Helical" evidence="8">
    <location>
        <begin position="322"/>
        <end position="339"/>
    </location>
</feature>
<keyword evidence="11" id="KW-1185">Reference proteome</keyword>
<keyword evidence="6 8" id="KW-1133">Transmembrane helix</keyword>
<dbReference type="Pfam" id="PF13813">
    <property type="entry name" value="MBOAT_2"/>
    <property type="match status" value="1"/>
</dbReference>
<comment type="similarity">
    <text evidence="3">Belongs to the wax synthase family.</text>
</comment>
<comment type="subcellular location">
    <subcellularLocation>
        <location evidence="1">Membrane</location>
        <topology evidence="1">Multi-pass membrane protein</topology>
    </subcellularLocation>
</comment>